<dbReference type="Gene3D" id="2.130.10.10">
    <property type="entry name" value="YVTN repeat-like/Quinoprotein amine dehydrogenase"/>
    <property type="match status" value="1"/>
</dbReference>
<feature type="compositionally biased region" description="Low complexity" evidence="4">
    <location>
        <begin position="12"/>
        <end position="23"/>
    </location>
</feature>
<evidence type="ECO:0000313" key="6">
    <source>
        <dbReference type="EMBL" id="GJJ74083.1"/>
    </source>
</evidence>
<dbReference type="InterPro" id="IPR001680">
    <property type="entry name" value="WD40_rpt"/>
</dbReference>
<dbReference type="SMART" id="SM00320">
    <property type="entry name" value="WD40"/>
    <property type="match status" value="4"/>
</dbReference>
<feature type="region of interest" description="Disordered" evidence="4">
    <location>
        <begin position="1"/>
        <end position="47"/>
    </location>
</feature>
<dbReference type="SUPFAM" id="SSF50978">
    <property type="entry name" value="WD40 repeat-like"/>
    <property type="match status" value="1"/>
</dbReference>
<accession>A0A9P3HCQ2</accession>
<dbReference type="GO" id="GO:0042393">
    <property type="term" value="F:histone binding"/>
    <property type="evidence" value="ECO:0007669"/>
    <property type="project" value="TreeGrafter"/>
</dbReference>
<dbReference type="InterPro" id="IPR036047">
    <property type="entry name" value="F-box-like_dom_sf"/>
</dbReference>
<keyword evidence="1 3" id="KW-0853">WD repeat</keyword>
<dbReference type="PANTHER" id="PTHR22847:SF637">
    <property type="entry name" value="WD REPEAT DOMAIN 5B"/>
    <property type="match status" value="1"/>
</dbReference>
<dbReference type="InterPro" id="IPR001810">
    <property type="entry name" value="F-box_dom"/>
</dbReference>
<dbReference type="GO" id="GO:0048188">
    <property type="term" value="C:Set1C/COMPASS complex"/>
    <property type="evidence" value="ECO:0007669"/>
    <property type="project" value="TreeGrafter"/>
</dbReference>
<gene>
    <name evidence="6" type="ORF">EMPS_06441</name>
</gene>
<feature type="compositionally biased region" description="Low complexity" evidence="4">
    <location>
        <begin position="256"/>
        <end position="272"/>
    </location>
</feature>
<dbReference type="OrthoDB" id="3219396at2759"/>
<feature type="compositionally biased region" description="Polar residues" evidence="4">
    <location>
        <begin position="132"/>
        <end position="142"/>
    </location>
</feature>
<evidence type="ECO:0000259" key="5">
    <source>
        <dbReference type="PROSITE" id="PS50181"/>
    </source>
</evidence>
<evidence type="ECO:0000256" key="2">
    <source>
        <dbReference type="ARBA" id="ARBA00022737"/>
    </source>
</evidence>
<protein>
    <recommendedName>
        <fullName evidence="5">F-box domain-containing protein</fullName>
    </recommendedName>
</protein>
<feature type="domain" description="F-box" evidence="5">
    <location>
        <begin position="51"/>
        <end position="97"/>
    </location>
</feature>
<dbReference type="EMBL" id="BQFW01000008">
    <property type="protein sequence ID" value="GJJ74083.1"/>
    <property type="molecule type" value="Genomic_DNA"/>
</dbReference>
<feature type="compositionally biased region" description="Low complexity" evidence="4">
    <location>
        <begin position="143"/>
        <end position="156"/>
    </location>
</feature>
<name>A0A9P3HCQ2_9FUNG</name>
<dbReference type="InterPro" id="IPR036322">
    <property type="entry name" value="WD40_repeat_dom_sf"/>
</dbReference>
<feature type="repeat" description="WD" evidence="3">
    <location>
        <begin position="617"/>
        <end position="658"/>
    </location>
</feature>
<reference evidence="6" key="1">
    <citation type="submission" date="2021-11" db="EMBL/GenBank/DDBJ databases">
        <authorList>
            <person name="Herlambang A."/>
            <person name="Guo Y."/>
            <person name="Takashima Y."/>
            <person name="Nishizawa T."/>
        </authorList>
    </citation>
    <scope>NUCLEOTIDE SEQUENCE</scope>
    <source>
        <strain evidence="6">E1425</strain>
    </source>
</reference>
<evidence type="ECO:0000313" key="7">
    <source>
        <dbReference type="Proteomes" id="UP000827284"/>
    </source>
</evidence>
<keyword evidence="2" id="KW-0677">Repeat</keyword>
<evidence type="ECO:0000256" key="4">
    <source>
        <dbReference type="SAM" id="MobiDB-lite"/>
    </source>
</evidence>
<feature type="region of interest" description="Disordered" evidence="4">
    <location>
        <begin position="437"/>
        <end position="456"/>
    </location>
</feature>
<evidence type="ECO:0000256" key="3">
    <source>
        <dbReference type="PROSITE-ProRule" id="PRU00221"/>
    </source>
</evidence>
<dbReference type="Pfam" id="PF12937">
    <property type="entry name" value="F-box-like"/>
    <property type="match status" value="1"/>
</dbReference>
<feature type="region of interest" description="Disordered" evidence="4">
    <location>
        <begin position="658"/>
        <end position="684"/>
    </location>
</feature>
<dbReference type="SUPFAM" id="SSF81383">
    <property type="entry name" value="F-box domain"/>
    <property type="match status" value="1"/>
</dbReference>
<dbReference type="AlphaFoldDB" id="A0A9P3HCQ2"/>
<dbReference type="SMART" id="SM00256">
    <property type="entry name" value="FBOX"/>
    <property type="match status" value="1"/>
</dbReference>
<feature type="region of interest" description="Disordered" evidence="4">
    <location>
        <begin position="252"/>
        <end position="275"/>
    </location>
</feature>
<proteinExistence type="predicted"/>
<dbReference type="Proteomes" id="UP000827284">
    <property type="component" value="Unassembled WGS sequence"/>
</dbReference>
<dbReference type="Gene3D" id="1.20.1280.50">
    <property type="match status" value="1"/>
</dbReference>
<dbReference type="InterPro" id="IPR015943">
    <property type="entry name" value="WD40/YVTN_repeat-like_dom_sf"/>
</dbReference>
<evidence type="ECO:0000256" key="1">
    <source>
        <dbReference type="ARBA" id="ARBA00022574"/>
    </source>
</evidence>
<reference evidence="6" key="2">
    <citation type="journal article" date="2022" name="Microbiol. Resour. Announc.">
        <title>Whole-Genome Sequence of Entomortierella parvispora E1425, a Mucoromycotan Fungus Associated with Burkholderiaceae-Related Endosymbiotic Bacteria.</title>
        <authorList>
            <person name="Herlambang A."/>
            <person name="Guo Y."/>
            <person name="Takashima Y."/>
            <person name="Narisawa K."/>
            <person name="Ohta H."/>
            <person name="Nishizawa T."/>
        </authorList>
    </citation>
    <scope>NUCLEOTIDE SEQUENCE</scope>
    <source>
        <strain evidence="6">E1425</strain>
    </source>
</reference>
<keyword evidence="7" id="KW-1185">Reference proteome</keyword>
<dbReference type="Pfam" id="PF25499">
    <property type="entry name" value="Beta-prop_pof12"/>
    <property type="match status" value="1"/>
</dbReference>
<dbReference type="PROSITE" id="PS50082">
    <property type="entry name" value="WD_REPEATS_2"/>
    <property type="match status" value="1"/>
</dbReference>
<feature type="compositionally biased region" description="Low complexity" evidence="4">
    <location>
        <begin position="661"/>
        <end position="684"/>
    </location>
</feature>
<organism evidence="6 7">
    <name type="scientific">Entomortierella parvispora</name>
    <dbReference type="NCBI Taxonomy" id="205924"/>
    <lineage>
        <taxon>Eukaryota</taxon>
        <taxon>Fungi</taxon>
        <taxon>Fungi incertae sedis</taxon>
        <taxon>Mucoromycota</taxon>
        <taxon>Mortierellomycotina</taxon>
        <taxon>Mortierellomycetes</taxon>
        <taxon>Mortierellales</taxon>
        <taxon>Mortierellaceae</taxon>
        <taxon>Entomortierella</taxon>
    </lineage>
</organism>
<dbReference type="PANTHER" id="PTHR22847">
    <property type="entry name" value="WD40 REPEAT PROTEIN"/>
    <property type="match status" value="1"/>
</dbReference>
<dbReference type="PROSITE" id="PS50181">
    <property type="entry name" value="FBOX"/>
    <property type="match status" value="1"/>
</dbReference>
<comment type="caution">
    <text evidence="6">The sequence shown here is derived from an EMBL/GenBank/DDBJ whole genome shotgun (WGS) entry which is preliminary data.</text>
</comment>
<sequence>MALQAGGKRARLLPPSSSLSSSLVTACPTLPHSGHGSPMSPQRHTSEPWLRDPMTFFSEELALHIFEDLTPADLGKCARVSKLWHRLVNDQMLWRRLFLKNKFVFPRGIERSGTAQDAAGSGRRILLRNRRQAGSTQGKAASQQPTLQRQRQQPQQRYPAQQYQMSNAYQCWKAVYRLNYNWLMGQARVTSLPIMEMLKQDQAAIERLGGLPPNQQSTQSSFPPLVRFKGSVVIVASPVDFIHLWRMKPSSTFRQSATPSPSPTEAESSFSSRTMGCDDAPQKLEYWQTYVPSVPRSPSEEVSGRVSYIALDKSVTGSPSLEQRVMVGYESGHFSIFAYQESSPENGIDVESVSLREIGNTASLPAWSAVEGIQSAAFHYPILITTSSDGTISIYKIQEQDSSQATQGGEGTRPWCRLLHRLYGLATESPVEILLEPVKSGKEPRDDDQPEEEEEFISKAEARNERGSQWRAIVSFGLQLLDGSWTVRLQEIGFDNLFIHYSTEAGTENAPFSDTNNTVTSNNEHVLPSESGFNGGAIPIEESFSANSNMTSPASCTTLSDNQVRIGAISAIDISWPFVVTTHRDNTMNVFQMTRQTNSVASAATRLKLQFEHLSTLYGHCGAVSSVAIEPRSGRLVSAGMDRSIKVWALTLQRRRLSHHPSQQPKSSQSQSQPVQSPTVSSTTITTTRVHQCIVSMSDINKSWTESGQVTTEEGRGLIWVGSDEDKIVSMNCDGTVKVWQFT</sequence>
<feature type="region of interest" description="Disordered" evidence="4">
    <location>
        <begin position="129"/>
        <end position="156"/>
    </location>
</feature>
<dbReference type="PROSITE" id="PS50294">
    <property type="entry name" value="WD_REPEATS_REGION"/>
    <property type="match status" value="1"/>
</dbReference>